<dbReference type="PANTHER" id="PTHR28069">
    <property type="entry name" value="GH20023P"/>
    <property type="match status" value="1"/>
</dbReference>
<sequence>MGSADTTDMSYDAEKNETTPLQPGVAETAYSGKAADQIAEVDTDRILPPKNQTPKGGYVHLDVTRIVCVFLVAIDHGDGKYSEWNVIWDQQWTLQWIVLVCGIAFCLSSKPLLNFLLRLGLYVAIGIVVNWAAWIGLGMDWKHDFFNVIFQMWFVIGLMLYCVILNPLRSYLAEDTKNLEEHAKEKGPYTSSWLGAPPEEGMFNSILMMLFVVIAIGIVCAVFLPMIVNPFLAPAILNASKTLGGAGNVWGLPSTYQEAEDFVACLCRYAFLTLSNLFLMRAIRSTNIKPSFIPWVMLANSAVNRSGFYRGPEERPFHLLDLMILSMVSYAYGVRYRKIVGDYFCRYWFLVLIAFALTWPPSLHVRLDVHPTHDLILRSKAEIMETICILAWLCASDRFFPREIFTEDRLGFLNDWALLLFLVHKAVHMIFGLPLSWFVLIGLMPVAWVFRSEFLCARAETAETSGGFQPYRMFYWQTDAQGRTTVLHDRAKGWPGLCPGPDSYICFPESFQRPKVHGAEERIMELMRIPDTDFDLDGIGTCWEDYFATRGMAPQNRAACTGALSVPLTILHAIRSFNMELGDEELCIDLPGSRILELTDMELVYEELGRALPESGATLRLIGPELGRELPLGSELEIGNMRLTFHRTMYQDFLTSAGPPDLAVAFHAGIQEYASWHPALRALVQLRVPTAITSYSLSDAAGGLWEMRRRGTHPSMRFQGVNPFACSERLAVDEALGALGLLPDSLDAQRLQWLQSQTTRAGGLLELAAAFQAQGHGLAKEAEAVSINSWWCWLGNGGYDCDFRGVLLAWLCTQTRVAALNRWLTLCQGNQNGITVQAFVMLGAFVAWSADVGPPIILPSLTHVGFRMLYGAGCAVHVMKSLVGIKVNKLYNFGLYAEGSQELSISRCRDWCYSSISCEYWQYSKNDGCWAGTSSAAWEEGANSMIAGEYITHYCPPEQAPIPIVAGSSASSFVVDRKPASSGPNPTARSSDVLFLSLLLVAAAIGGLAYYCFLVGDIQFAMQTALPALDIAGSIRGGSQASQASSRPTTSRSRRSHGSKGSAKAAEAARVEAGPPEEGPRPATSPGSVHNYGWDRDVTKRFKELGQRDNVGILMGSAPHWSGAPEALKILQATAPAANFDSTMRSTHTFEIAVTPRDLLHIANNRRRDVMTEFQQVLRVQEPMLRKLRRL</sequence>
<keyword evidence="5" id="KW-1185">Reference proteome</keyword>
<name>A0A812VGK4_9DINO</name>
<evidence type="ECO:0000313" key="4">
    <source>
        <dbReference type="EMBL" id="CAE7631066.1"/>
    </source>
</evidence>
<gene>
    <name evidence="4" type="primary">Mss51</name>
    <name evidence="4" type="ORF">SNEC2469_LOCUS17776</name>
</gene>
<evidence type="ECO:0000256" key="2">
    <source>
        <dbReference type="SAM" id="Phobius"/>
    </source>
</evidence>
<evidence type="ECO:0000259" key="3">
    <source>
        <dbReference type="Pfam" id="PF20179"/>
    </source>
</evidence>
<keyword evidence="2" id="KW-0812">Transmembrane</keyword>
<feature type="transmembrane region" description="Helical" evidence="2">
    <location>
        <begin position="315"/>
        <end position="332"/>
    </location>
</feature>
<dbReference type="Pfam" id="PF20179">
    <property type="entry name" value="MSS51_C"/>
    <property type="match status" value="1"/>
</dbReference>
<dbReference type="InterPro" id="IPR046824">
    <property type="entry name" value="Mss51-like_C"/>
</dbReference>
<dbReference type="Proteomes" id="UP000601435">
    <property type="component" value="Unassembled WGS sequence"/>
</dbReference>
<feature type="domain" description="Mitochondrial splicing suppressor 51-like C-terminal" evidence="3">
    <location>
        <begin position="567"/>
        <end position="726"/>
    </location>
</feature>
<keyword evidence="2" id="KW-0472">Membrane</keyword>
<evidence type="ECO:0000256" key="1">
    <source>
        <dbReference type="SAM" id="MobiDB-lite"/>
    </source>
</evidence>
<feature type="region of interest" description="Disordered" evidence="1">
    <location>
        <begin position="1037"/>
        <end position="1092"/>
    </location>
</feature>
<feature type="transmembrane region" description="Helical" evidence="2">
    <location>
        <begin position="148"/>
        <end position="168"/>
    </location>
</feature>
<evidence type="ECO:0000313" key="5">
    <source>
        <dbReference type="Proteomes" id="UP000601435"/>
    </source>
</evidence>
<reference evidence="4" key="1">
    <citation type="submission" date="2021-02" db="EMBL/GenBank/DDBJ databases">
        <authorList>
            <person name="Dougan E. K."/>
            <person name="Rhodes N."/>
            <person name="Thang M."/>
            <person name="Chan C."/>
        </authorList>
    </citation>
    <scope>NUCLEOTIDE SEQUENCE</scope>
</reference>
<dbReference type="OrthoDB" id="408646at2759"/>
<dbReference type="AlphaFoldDB" id="A0A812VGK4"/>
<feature type="transmembrane region" description="Helical" evidence="2">
    <location>
        <begin position="344"/>
        <end position="363"/>
    </location>
</feature>
<feature type="transmembrane region" description="Helical" evidence="2">
    <location>
        <begin position="206"/>
        <end position="228"/>
    </location>
</feature>
<proteinExistence type="predicted"/>
<feature type="region of interest" description="Disordered" evidence="1">
    <location>
        <begin position="1"/>
        <end position="23"/>
    </location>
</feature>
<feature type="compositionally biased region" description="Low complexity" evidence="1">
    <location>
        <begin position="1059"/>
        <end position="1076"/>
    </location>
</feature>
<dbReference type="EMBL" id="CAJNJA010029586">
    <property type="protein sequence ID" value="CAE7631066.1"/>
    <property type="molecule type" value="Genomic_DNA"/>
</dbReference>
<feature type="transmembrane region" description="Helical" evidence="2">
    <location>
        <begin position="993"/>
        <end position="1013"/>
    </location>
</feature>
<organism evidence="4 5">
    <name type="scientific">Symbiodinium necroappetens</name>
    <dbReference type="NCBI Taxonomy" id="1628268"/>
    <lineage>
        <taxon>Eukaryota</taxon>
        <taxon>Sar</taxon>
        <taxon>Alveolata</taxon>
        <taxon>Dinophyceae</taxon>
        <taxon>Suessiales</taxon>
        <taxon>Symbiodiniaceae</taxon>
        <taxon>Symbiodinium</taxon>
    </lineage>
</organism>
<keyword evidence="2" id="KW-1133">Transmembrane helix</keyword>
<feature type="transmembrane region" description="Helical" evidence="2">
    <location>
        <begin position="115"/>
        <end position="136"/>
    </location>
</feature>
<accession>A0A812VGK4</accession>
<feature type="transmembrane region" description="Helical" evidence="2">
    <location>
        <begin position="92"/>
        <end position="108"/>
    </location>
</feature>
<comment type="caution">
    <text evidence="4">The sequence shown here is derived from an EMBL/GenBank/DDBJ whole genome shotgun (WGS) entry which is preliminary data.</text>
</comment>
<feature type="transmembrane region" description="Helical" evidence="2">
    <location>
        <begin position="416"/>
        <end position="448"/>
    </location>
</feature>
<protein>
    <submittedName>
        <fullName evidence="4">Mss51 protein</fullName>
    </submittedName>
</protein>
<feature type="compositionally biased region" description="Low complexity" evidence="1">
    <location>
        <begin position="1039"/>
        <end position="1051"/>
    </location>
</feature>